<reference evidence="1 2" key="1">
    <citation type="submission" date="2020-02" db="EMBL/GenBank/DDBJ databases">
        <title>Draft genome sequence of Haematococcus lacustris strain NIES-144.</title>
        <authorList>
            <person name="Morimoto D."/>
            <person name="Nakagawa S."/>
            <person name="Yoshida T."/>
            <person name="Sawayama S."/>
        </authorList>
    </citation>
    <scope>NUCLEOTIDE SEQUENCE [LARGE SCALE GENOMIC DNA]</scope>
    <source>
        <strain evidence="1 2">NIES-144</strain>
    </source>
</reference>
<dbReference type="EMBL" id="BLLF01007972">
    <property type="protein sequence ID" value="GFH33201.1"/>
    <property type="molecule type" value="Genomic_DNA"/>
</dbReference>
<keyword evidence="2" id="KW-1185">Reference proteome</keyword>
<proteinExistence type="predicted"/>
<gene>
    <name evidence="1" type="ORF">HaLaN_32533</name>
</gene>
<comment type="caution">
    <text evidence="1">The sequence shown here is derived from an EMBL/GenBank/DDBJ whole genome shotgun (WGS) entry which is preliminary data.</text>
</comment>
<organism evidence="1 2">
    <name type="scientific">Haematococcus lacustris</name>
    <name type="common">Green alga</name>
    <name type="synonym">Haematococcus pluvialis</name>
    <dbReference type="NCBI Taxonomy" id="44745"/>
    <lineage>
        <taxon>Eukaryota</taxon>
        <taxon>Viridiplantae</taxon>
        <taxon>Chlorophyta</taxon>
        <taxon>core chlorophytes</taxon>
        <taxon>Chlorophyceae</taxon>
        <taxon>CS clade</taxon>
        <taxon>Chlamydomonadales</taxon>
        <taxon>Haematococcaceae</taxon>
        <taxon>Haematococcus</taxon>
    </lineage>
</organism>
<evidence type="ECO:0000313" key="2">
    <source>
        <dbReference type="Proteomes" id="UP000485058"/>
    </source>
</evidence>
<accession>A0A6A0ALT4</accession>
<dbReference type="Proteomes" id="UP000485058">
    <property type="component" value="Unassembled WGS sequence"/>
</dbReference>
<evidence type="ECO:0000313" key="1">
    <source>
        <dbReference type="EMBL" id="GFH33201.1"/>
    </source>
</evidence>
<dbReference type="AlphaFoldDB" id="A0A6A0ALT4"/>
<sequence length="55" mass="6115">MSAALDIRCRRGMEKLPRIRCDLRSARALSLLVPPLPLPQQAFVAHAHPLLAWSA</sequence>
<protein>
    <submittedName>
        <fullName evidence="1">Uncharacterized protein</fullName>
    </submittedName>
</protein>
<name>A0A6A0ALT4_HAELA</name>
<feature type="non-terminal residue" evidence="1">
    <location>
        <position position="1"/>
    </location>
</feature>
<feature type="non-terminal residue" evidence="1">
    <location>
        <position position="55"/>
    </location>
</feature>